<evidence type="ECO:0000313" key="2">
    <source>
        <dbReference type="Proteomes" id="UP000828251"/>
    </source>
</evidence>
<dbReference type="EMBL" id="JAIQCV010000013">
    <property type="protein sequence ID" value="KAH1032013.1"/>
    <property type="molecule type" value="Genomic_DNA"/>
</dbReference>
<evidence type="ECO:0000313" key="1">
    <source>
        <dbReference type="EMBL" id="KAH1032013.1"/>
    </source>
</evidence>
<keyword evidence="2" id="KW-1185">Reference proteome</keyword>
<sequence length="153" mass="18064">MNTLMKEVEHDIPKLEDEGHYTVIEHDELDVGVQQEIRFGDRDEIVKNEEGVITLIYLGFGLGVGIKLDVEEELNLKLNESVEEPTHFLTIVLEESTKVLHDHMYYSFDVRTTVWDNTTLHGIEFVLPKVIVPWNEFWTWLGFREKWFVMWLS</sequence>
<accession>A0A9D3U909</accession>
<proteinExistence type="predicted"/>
<gene>
    <name evidence="1" type="ORF">J1N35_044187</name>
</gene>
<protein>
    <submittedName>
        <fullName evidence="1">Uncharacterized protein</fullName>
    </submittedName>
</protein>
<dbReference type="AlphaFoldDB" id="A0A9D3U909"/>
<organism evidence="1 2">
    <name type="scientific">Gossypium stocksii</name>
    <dbReference type="NCBI Taxonomy" id="47602"/>
    <lineage>
        <taxon>Eukaryota</taxon>
        <taxon>Viridiplantae</taxon>
        <taxon>Streptophyta</taxon>
        <taxon>Embryophyta</taxon>
        <taxon>Tracheophyta</taxon>
        <taxon>Spermatophyta</taxon>
        <taxon>Magnoliopsida</taxon>
        <taxon>eudicotyledons</taxon>
        <taxon>Gunneridae</taxon>
        <taxon>Pentapetalae</taxon>
        <taxon>rosids</taxon>
        <taxon>malvids</taxon>
        <taxon>Malvales</taxon>
        <taxon>Malvaceae</taxon>
        <taxon>Malvoideae</taxon>
        <taxon>Gossypium</taxon>
    </lineage>
</organism>
<comment type="caution">
    <text evidence="1">The sequence shown here is derived from an EMBL/GenBank/DDBJ whole genome shotgun (WGS) entry which is preliminary data.</text>
</comment>
<reference evidence="1 2" key="1">
    <citation type="journal article" date="2021" name="Plant Biotechnol. J.">
        <title>Multi-omics assisted identification of the key and species-specific regulatory components of drought-tolerant mechanisms in Gossypium stocksii.</title>
        <authorList>
            <person name="Yu D."/>
            <person name="Ke L."/>
            <person name="Zhang D."/>
            <person name="Wu Y."/>
            <person name="Sun Y."/>
            <person name="Mei J."/>
            <person name="Sun J."/>
            <person name="Sun Y."/>
        </authorList>
    </citation>
    <scope>NUCLEOTIDE SEQUENCE [LARGE SCALE GENOMIC DNA]</scope>
    <source>
        <strain evidence="2">cv. E1</strain>
        <tissue evidence="1">Leaf</tissue>
    </source>
</reference>
<name>A0A9D3U909_9ROSI</name>
<dbReference type="Proteomes" id="UP000828251">
    <property type="component" value="Unassembled WGS sequence"/>
</dbReference>